<reference evidence="1" key="3">
    <citation type="submission" date="2025-08" db="UniProtKB">
        <authorList>
            <consortium name="Ensembl"/>
        </authorList>
    </citation>
    <scope>IDENTIFICATION</scope>
</reference>
<dbReference type="AlphaFoldDB" id="H2XRC7"/>
<organism evidence="1 2">
    <name type="scientific">Ciona intestinalis</name>
    <name type="common">Transparent sea squirt</name>
    <name type="synonym">Ascidia intestinalis</name>
    <dbReference type="NCBI Taxonomy" id="7719"/>
    <lineage>
        <taxon>Eukaryota</taxon>
        <taxon>Metazoa</taxon>
        <taxon>Chordata</taxon>
        <taxon>Tunicata</taxon>
        <taxon>Ascidiacea</taxon>
        <taxon>Phlebobranchia</taxon>
        <taxon>Cionidae</taxon>
        <taxon>Ciona</taxon>
    </lineage>
</organism>
<reference evidence="2" key="1">
    <citation type="journal article" date="2002" name="Science">
        <title>The draft genome of Ciona intestinalis: insights into chordate and vertebrate origins.</title>
        <authorList>
            <person name="Dehal P."/>
            <person name="Satou Y."/>
            <person name="Campbell R.K."/>
            <person name="Chapman J."/>
            <person name="Degnan B."/>
            <person name="De Tomaso A."/>
            <person name="Davidson B."/>
            <person name="Di Gregorio A."/>
            <person name="Gelpke M."/>
            <person name="Goodstein D.M."/>
            <person name="Harafuji N."/>
            <person name="Hastings K.E."/>
            <person name="Ho I."/>
            <person name="Hotta K."/>
            <person name="Huang W."/>
            <person name="Kawashima T."/>
            <person name="Lemaire P."/>
            <person name="Martinez D."/>
            <person name="Meinertzhagen I.A."/>
            <person name="Necula S."/>
            <person name="Nonaka M."/>
            <person name="Putnam N."/>
            <person name="Rash S."/>
            <person name="Saiga H."/>
            <person name="Satake M."/>
            <person name="Terry A."/>
            <person name="Yamada L."/>
            <person name="Wang H.G."/>
            <person name="Awazu S."/>
            <person name="Azumi K."/>
            <person name="Boore J."/>
            <person name="Branno M."/>
            <person name="Chin-Bow S."/>
            <person name="DeSantis R."/>
            <person name="Doyle S."/>
            <person name="Francino P."/>
            <person name="Keys D.N."/>
            <person name="Haga S."/>
            <person name="Hayashi H."/>
            <person name="Hino K."/>
            <person name="Imai K.S."/>
            <person name="Inaba K."/>
            <person name="Kano S."/>
            <person name="Kobayashi K."/>
            <person name="Kobayashi M."/>
            <person name="Lee B.I."/>
            <person name="Makabe K.W."/>
            <person name="Manohar C."/>
            <person name="Matassi G."/>
            <person name="Medina M."/>
            <person name="Mochizuki Y."/>
            <person name="Mount S."/>
            <person name="Morishita T."/>
            <person name="Miura S."/>
            <person name="Nakayama A."/>
            <person name="Nishizaka S."/>
            <person name="Nomoto H."/>
            <person name="Ohta F."/>
            <person name="Oishi K."/>
            <person name="Rigoutsos I."/>
            <person name="Sano M."/>
            <person name="Sasaki A."/>
            <person name="Sasakura Y."/>
            <person name="Shoguchi E."/>
            <person name="Shin-i T."/>
            <person name="Spagnuolo A."/>
            <person name="Stainier D."/>
            <person name="Suzuki M.M."/>
            <person name="Tassy O."/>
            <person name="Takatori N."/>
            <person name="Tokuoka M."/>
            <person name="Yagi K."/>
            <person name="Yoshizaki F."/>
            <person name="Wada S."/>
            <person name="Zhang C."/>
            <person name="Hyatt P.D."/>
            <person name="Larimer F."/>
            <person name="Detter C."/>
            <person name="Doggett N."/>
            <person name="Glavina T."/>
            <person name="Hawkins T."/>
            <person name="Richardson P."/>
            <person name="Lucas S."/>
            <person name="Kohara Y."/>
            <person name="Levine M."/>
            <person name="Satoh N."/>
            <person name="Rokhsar D.S."/>
        </authorList>
    </citation>
    <scope>NUCLEOTIDE SEQUENCE [LARGE SCALE GENOMIC DNA]</scope>
</reference>
<name>H2XRC7_CIOIN</name>
<sequence>MLPISMRHTNETLYFQYRVKNCIKFELIQHNSLGQW</sequence>
<dbReference type="InParanoid" id="H2XRC7"/>
<reference evidence="1" key="2">
    <citation type="journal article" date="2008" name="Genome Biol.">
        <title>Improved genome assembly and evidence-based global gene model set for the chordate Ciona intestinalis: new insight into intron and operon populations.</title>
        <authorList>
            <person name="Satou Y."/>
            <person name="Mineta K."/>
            <person name="Ogasawara M."/>
            <person name="Sasakura Y."/>
            <person name="Shoguchi E."/>
            <person name="Ueno K."/>
            <person name="Yamada L."/>
            <person name="Matsumoto J."/>
            <person name="Wasserscheid J."/>
            <person name="Dewar K."/>
            <person name="Wiley G.B."/>
            <person name="Macmil S.L."/>
            <person name="Roe B.A."/>
            <person name="Zeller R.W."/>
            <person name="Hastings K.E."/>
            <person name="Lemaire P."/>
            <person name="Lindquist E."/>
            <person name="Endo T."/>
            <person name="Hotta K."/>
            <person name="Inaba K."/>
        </authorList>
    </citation>
    <scope>NUCLEOTIDE SEQUENCE [LARGE SCALE GENOMIC DNA]</scope>
    <source>
        <strain evidence="1">wild type</strain>
    </source>
</reference>
<dbReference type="Proteomes" id="UP000008144">
    <property type="component" value="Chromosome 11"/>
</dbReference>
<evidence type="ECO:0000313" key="1">
    <source>
        <dbReference type="Ensembl" id="ENSCINP00000032211.1"/>
    </source>
</evidence>
<evidence type="ECO:0000313" key="2">
    <source>
        <dbReference type="Proteomes" id="UP000008144"/>
    </source>
</evidence>
<dbReference type="HOGENOM" id="CLU_3359367_0_0_1"/>
<accession>H2XRC7</accession>
<dbReference type="EMBL" id="EAAA01000782">
    <property type="status" value="NOT_ANNOTATED_CDS"/>
    <property type="molecule type" value="Genomic_DNA"/>
</dbReference>
<dbReference type="Ensembl" id="ENSCINT00000031868.1">
    <property type="protein sequence ID" value="ENSCINP00000032211.1"/>
    <property type="gene ID" value="ENSCING00000019693.1"/>
</dbReference>
<protein>
    <submittedName>
        <fullName evidence="1">Uncharacterized protein</fullName>
    </submittedName>
</protein>
<reference evidence="1" key="4">
    <citation type="submission" date="2025-09" db="UniProtKB">
        <authorList>
            <consortium name="Ensembl"/>
        </authorList>
    </citation>
    <scope>IDENTIFICATION</scope>
</reference>
<keyword evidence="2" id="KW-1185">Reference proteome</keyword>
<proteinExistence type="predicted"/>